<organism evidence="1 2">
    <name type="scientific">Galerina marginata (strain CBS 339.88)</name>
    <dbReference type="NCBI Taxonomy" id="685588"/>
    <lineage>
        <taxon>Eukaryota</taxon>
        <taxon>Fungi</taxon>
        <taxon>Dikarya</taxon>
        <taxon>Basidiomycota</taxon>
        <taxon>Agaricomycotina</taxon>
        <taxon>Agaricomycetes</taxon>
        <taxon>Agaricomycetidae</taxon>
        <taxon>Agaricales</taxon>
        <taxon>Agaricineae</taxon>
        <taxon>Strophariaceae</taxon>
        <taxon>Galerina</taxon>
    </lineage>
</organism>
<gene>
    <name evidence="1" type="ORF">GALMADRAFT_144077</name>
</gene>
<accession>A0A067SLW5</accession>
<dbReference type="HOGENOM" id="CLU_2346832_0_0_1"/>
<evidence type="ECO:0000313" key="2">
    <source>
        <dbReference type="Proteomes" id="UP000027222"/>
    </source>
</evidence>
<protein>
    <submittedName>
        <fullName evidence="1">Uncharacterized protein</fullName>
    </submittedName>
</protein>
<sequence length="97" mass="10698">MPGMTRSFKRTLWRKLSSDPLFPRKSKGAKYQNRPTWCGSSSTASCILTRWSVGLEGRISFPPRIVSIALLVVLPLPNLNIGAANAFSLTSFVWDAA</sequence>
<dbReference type="Proteomes" id="UP000027222">
    <property type="component" value="Unassembled WGS sequence"/>
</dbReference>
<proteinExistence type="predicted"/>
<dbReference type="EMBL" id="KL142394">
    <property type="protein sequence ID" value="KDR70992.1"/>
    <property type="molecule type" value="Genomic_DNA"/>
</dbReference>
<dbReference type="AlphaFoldDB" id="A0A067SLW5"/>
<name>A0A067SLW5_GALM3</name>
<evidence type="ECO:0000313" key="1">
    <source>
        <dbReference type="EMBL" id="KDR70992.1"/>
    </source>
</evidence>
<reference evidence="2" key="1">
    <citation type="journal article" date="2014" name="Proc. Natl. Acad. Sci. U.S.A.">
        <title>Extensive sampling of basidiomycete genomes demonstrates inadequacy of the white-rot/brown-rot paradigm for wood decay fungi.</title>
        <authorList>
            <person name="Riley R."/>
            <person name="Salamov A.A."/>
            <person name="Brown D.W."/>
            <person name="Nagy L.G."/>
            <person name="Floudas D."/>
            <person name="Held B.W."/>
            <person name="Levasseur A."/>
            <person name="Lombard V."/>
            <person name="Morin E."/>
            <person name="Otillar R."/>
            <person name="Lindquist E.A."/>
            <person name="Sun H."/>
            <person name="LaButti K.M."/>
            <person name="Schmutz J."/>
            <person name="Jabbour D."/>
            <person name="Luo H."/>
            <person name="Baker S.E."/>
            <person name="Pisabarro A.G."/>
            <person name="Walton J.D."/>
            <person name="Blanchette R.A."/>
            <person name="Henrissat B."/>
            <person name="Martin F."/>
            <person name="Cullen D."/>
            <person name="Hibbett D.S."/>
            <person name="Grigoriev I.V."/>
        </authorList>
    </citation>
    <scope>NUCLEOTIDE SEQUENCE [LARGE SCALE GENOMIC DNA]</scope>
    <source>
        <strain evidence="2">CBS 339.88</strain>
    </source>
</reference>
<keyword evidence="2" id="KW-1185">Reference proteome</keyword>